<keyword evidence="3" id="KW-1185">Reference proteome</keyword>
<dbReference type="RefSeq" id="WP_089478187.1">
    <property type="nucleotide sequence ID" value="NZ_MUGS01000004.1"/>
</dbReference>
<organism evidence="2 3">
    <name type="scientific">Flavobacterium araucananum</name>
    <dbReference type="NCBI Taxonomy" id="946678"/>
    <lineage>
        <taxon>Bacteria</taxon>
        <taxon>Pseudomonadati</taxon>
        <taxon>Bacteroidota</taxon>
        <taxon>Flavobacteriia</taxon>
        <taxon>Flavobacteriales</taxon>
        <taxon>Flavobacteriaceae</taxon>
        <taxon>Flavobacterium</taxon>
    </lineage>
</organism>
<name>A0A227PGT1_9FLAO</name>
<sequence>MLKNLDFNTRPSIVHAQGPHDHKPYWQPIRDHFFGSQQKKIITPANLTIITWNNGHEAMGVFEKSIAHLGLDCVILGDGIENWVNSIHKPMLTNEALQNIKTEYIMGVDSRDAILIDNPQLIIDQFLEHFDCDLVFSADLLNWPNLAEFKKFEDKCAEGKNSAYRYLNSGAFIGRTTYCRHFFGEAVKLQPVKQAERSDQGIFKQLFQTEYPKVQLDYHCVMFQNIGFVRHKSLEIY</sequence>
<evidence type="ECO:0000259" key="1">
    <source>
        <dbReference type="Pfam" id="PF25342"/>
    </source>
</evidence>
<dbReference type="Pfam" id="PF25342">
    <property type="entry name" value="GT_PLOD"/>
    <property type="match status" value="1"/>
</dbReference>
<protein>
    <recommendedName>
        <fullName evidence="1">PLOD1-3-like GT domain-containing protein</fullName>
    </recommendedName>
</protein>
<dbReference type="EMBL" id="MUGS01000004">
    <property type="protein sequence ID" value="OXG09100.1"/>
    <property type="molecule type" value="Genomic_DNA"/>
</dbReference>
<evidence type="ECO:0000313" key="2">
    <source>
        <dbReference type="EMBL" id="OXG09100.1"/>
    </source>
</evidence>
<dbReference type="OrthoDB" id="3346013at2"/>
<dbReference type="InterPro" id="IPR057589">
    <property type="entry name" value="GT_PLOD"/>
</dbReference>
<feature type="domain" description="PLOD1-3-like GT" evidence="1">
    <location>
        <begin position="55"/>
        <end position="227"/>
    </location>
</feature>
<dbReference type="CDD" id="cd22997">
    <property type="entry name" value="GT_LH"/>
    <property type="match status" value="1"/>
</dbReference>
<reference evidence="2 3" key="1">
    <citation type="submission" date="2016-11" db="EMBL/GenBank/DDBJ databases">
        <title>Whole genomes of Flavobacteriaceae.</title>
        <authorList>
            <person name="Stine C."/>
            <person name="Li C."/>
            <person name="Tadesse D."/>
        </authorList>
    </citation>
    <scope>NUCLEOTIDE SEQUENCE [LARGE SCALE GENOMIC DNA]</scope>
    <source>
        <strain evidence="2 3">DSM 24704</strain>
    </source>
</reference>
<evidence type="ECO:0000313" key="3">
    <source>
        <dbReference type="Proteomes" id="UP000214684"/>
    </source>
</evidence>
<accession>A0A227PGT1</accession>
<dbReference type="Proteomes" id="UP000214684">
    <property type="component" value="Unassembled WGS sequence"/>
</dbReference>
<comment type="caution">
    <text evidence="2">The sequence shown here is derived from an EMBL/GenBank/DDBJ whole genome shotgun (WGS) entry which is preliminary data.</text>
</comment>
<proteinExistence type="predicted"/>
<gene>
    <name evidence="2" type="ORF">B0A64_03650</name>
</gene>
<dbReference type="AlphaFoldDB" id="A0A227PGT1"/>